<dbReference type="RefSeq" id="WP_106246435.1">
    <property type="nucleotide sequence ID" value="NZ_PVZC01000004.1"/>
</dbReference>
<comment type="caution">
    <text evidence="3">The sequence shown here is derived from an EMBL/GenBank/DDBJ whole genome shotgun (WGS) entry which is preliminary data.</text>
</comment>
<dbReference type="PANTHER" id="PTHR35176:SF6">
    <property type="entry name" value="HEME OXYGENASE HI_0854-RELATED"/>
    <property type="match status" value="1"/>
</dbReference>
<evidence type="ECO:0000313" key="4">
    <source>
        <dbReference type="Proteomes" id="UP000237846"/>
    </source>
</evidence>
<keyword evidence="1" id="KW-0560">Oxidoreductase</keyword>
<accession>A0A2T0Q4Y9</accession>
<protein>
    <submittedName>
        <fullName evidence="3">Pyridoxamine 5'-phosphate oxidase</fullName>
    </submittedName>
</protein>
<keyword evidence="4" id="KW-1185">Reference proteome</keyword>
<dbReference type="GO" id="GO:0070967">
    <property type="term" value="F:coenzyme F420 binding"/>
    <property type="evidence" value="ECO:0007669"/>
    <property type="project" value="TreeGrafter"/>
</dbReference>
<dbReference type="OrthoDB" id="5115613at2"/>
<dbReference type="Proteomes" id="UP000237846">
    <property type="component" value="Unassembled WGS sequence"/>
</dbReference>
<dbReference type="InterPro" id="IPR011576">
    <property type="entry name" value="Pyridox_Oxase_N"/>
</dbReference>
<gene>
    <name evidence="3" type="ORF">CLV72_104456</name>
</gene>
<evidence type="ECO:0000259" key="2">
    <source>
        <dbReference type="Pfam" id="PF01243"/>
    </source>
</evidence>
<dbReference type="SUPFAM" id="SSF50475">
    <property type="entry name" value="FMN-binding split barrel"/>
    <property type="match status" value="1"/>
</dbReference>
<organism evidence="3 4">
    <name type="scientific">Allonocardiopsis opalescens</name>
    <dbReference type="NCBI Taxonomy" id="1144618"/>
    <lineage>
        <taxon>Bacteria</taxon>
        <taxon>Bacillati</taxon>
        <taxon>Actinomycetota</taxon>
        <taxon>Actinomycetes</taxon>
        <taxon>Streptosporangiales</taxon>
        <taxon>Allonocardiopsis</taxon>
    </lineage>
</organism>
<dbReference type="InterPro" id="IPR012349">
    <property type="entry name" value="Split_barrel_FMN-bd"/>
</dbReference>
<reference evidence="3 4" key="1">
    <citation type="submission" date="2018-03" db="EMBL/GenBank/DDBJ databases">
        <title>Genomic Encyclopedia of Archaeal and Bacterial Type Strains, Phase II (KMG-II): from individual species to whole genera.</title>
        <authorList>
            <person name="Goeker M."/>
        </authorList>
    </citation>
    <scope>NUCLEOTIDE SEQUENCE [LARGE SCALE GENOMIC DNA]</scope>
    <source>
        <strain evidence="3 4">DSM 45601</strain>
    </source>
</reference>
<feature type="domain" description="Pyridoxamine 5'-phosphate oxidase N-terminal" evidence="2">
    <location>
        <begin position="29"/>
        <end position="129"/>
    </location>
</feature>
<dbReference type="GO" id="GO:0005829">
    <property type="term" value="C:cytosol"/>
    <property type="evidence" value="ECO:0007669"/>
    <property type="project" value="TreeGrafter"/>
</dbReference>
<dbReference type="EMBL" id="PVZC01000004">
    <property type="protein sequence ID" value="PRX98876.1"/>
    <property type="molecule type" value="Genomic_DNA"/>
</dbReference>
<dbReference type="PANTHER" id="PTHR35176">
    <property type="entry name" value="HEME OXYGENASE HI_0854-RELATED"/>
    <property type="match status" value="1"/>
</dbReference>
<name>A0A2T0Q4Y9_9ACTN</name>
<proteinExistence type="predicted"/>
<dbReference type="AlphaFoldDB" id="A0A2T0Q4Y9"/>
<dbReference type="Gene3D" id="2.30.110.10">
    <property type="entry name" value="Electron Transport, Fmn-binding Protein, Chain A"/>
    <property type="match status" value="1"/>
</dbReference>
<dbReference type="InterPro" id="IPR052019">
    <property type="entry name" value="F420H2_bilvrd_red/Heme_oxyg"/>
</dbReference>
<dbReference type="GO" id="GO:0016627">
    <property type="term" value="F:oxidoreductase activity, acting on the CH-CH group of donors"/>
    <property type="evidence" value="ECO:0007669"/>
    <property type="project" value="TreeGrafter"/>
</dbReference>
<evidence type="ECO:0000313" key="3">
    <source>
        <dbReference type="EMBL" id="PRX98876.1"/>
    </source>
</evidence>
<dbReference type="Pfam" id="PF01243">
    <property type="entry name" value="PNPOx_N"/>
    <property type="match status" value="1"/>
</dbReference>
<evidence type="ECO:0000256" key="1">
    <source>
        <dbReference type="ARBA" id="ARBA00023002"/>
    </source>
</evidence>
<sequence>MTSWHEFERAAPELAGTARARFDAFGGLALVATLRRDGSPRISGIEVTFAGGELWIGMMPGSRKAEDLRRDPRLALHSASSDPKIPDGDAKLSGLGVPVEPGEAWREYAALMKDAIEHPVDEWFPAFRVDLREASTVRVAGDRLVIDVWKEGEAPRRIERR</sequence>